<evidence type="ECO:0000313" key="1">
    <source>
        <dbReference type="EMBL" id="TWT49031.1"/>
    </source>
</evidence>
<dbReference type="Proteomes" id="UP000317243">
    <property type="component" value="Unassembled WGS sequence"/>
</dbReference>
<name>A0A5C5WFZ1_9PLAN</name>
<reference evidence="1 2" key="1">
    <citation type="submission" date="2019-02" db="EMBL/GenBank/DDBJ databases">
        <title>Deep-cultivation of Planctomycetes and their phenomic and genomic characterization uncovers novel biology.</title>
        <authorList>
            <person name="Wiegand S."/>
            <person name="Jogler M."/>
            <person name="Boedeker C."/>
            <person name="Pinto D."/>
            <person name="Vollmers J."/>
            <person name="Rivas-Marin E."/>
            <person name="Kohn T."/>
            <person name="Peeters S.H."/>
            <person name="Heuer A."/>
            <person name="Rast P."/>
            <person name="Oberbeckmann S."/>
            <person name="Bunk B."/>
            <person name="Jeske O."/>
            <person name="Meyerdierks A."/>
            <person name="Storesund J.E."/>
            <person name="Kallscheuer N."/>
            <person name="Luecker S."/>
            <person name="Lage O.M."/>
            <person name="Pohl T."/>
            <person name="Merkel B.J."/>
            <person name="Hornburger P."/>
            <person name="Mueller R.-W."/>
            <person name="Bruemmer F."/>
            <person name="Labrenz M."/>
            <person name="Spormann A.M."/>
            <person name="Op Den Camp H."/>
            <person name="Overmann J."/>
            <person name="Amann R."/>
            <person name="Jetten M.S.M."/>
            <person name="Mascher T."/>
            <person name="Medema M.H."/>
            <person name="Devos D.P."/>
            <person name="Kaster A.-K."/>
            <person name="Ovreas L."/>
            <person name="Rohde M."/>
            <person name="Galperin M.Y."/>
            <person name="Jogler C."/>
        </authorList>
    </citation>
    <scope>NUCLEOTIDE SEQUENCE [LARGE SCALE GENOMIC DNA]</scope>
    <source>
        <strain evidence="1 2">KOR42</strain>
    </source>
</reference>
<dbReference type="AlphaFoldDB" id="A0A5C5WFZ1"/>
<protein>
    <recommendedName>
        <fullName evidence="3">Phage DNA packaging protein Nu1</fullName>
    </recommendedName>
</protein>
<dbReference type="InterPro" id="IPR009061">
    <property type="entry name" value="DNA-bd_dom_put_sf"/>
</dbReference>
<gene>
    <name evidence="1" type="ORF">KOR42_39470</name>
</gene>
<proteinExistence type="predicted"/>
<organism evidence="1 2">
    <name type="scientific">Thalassoglobus neptunius</name>
    <dbReference type="NCBI Taxonomy" id="1938619"/>
    <lineage>
        <taxon>Bacteria</taxon>
        <taxon>Pseudomonadati</taxon>
        <taxon>Planctomycetota</taxon>
        <taxon>Planctomycetia</taxon>
        <taxon>Planctomycetales</taxon>
        <taxon>Planctomycetaceae</taxon>
        <taxon>Thalassoglobus</taxon>
    </lineage>
</organism>
<comment type="caution">
    <text evidence="1">The sequence shown here is derived from an EMBL/GenBank/DDBJ whole genome shotgun (WGS) entry which is preliminary data.</text>
</comment>
<accession>A0A5C5WFZ1</accession>
<sequence>MATRRGSKSTKRIRTQSAAADELGITARQLRNWEQEDWFPDGGRTKSGYDIALIRQAQESLGKKGSELREAAVALKMRTGEAKLERELVEVQRKQLILKREQGELVPRRAVELFASTVLTELGDWCDQLPDLLAAVVPARARKDLRKRITDELNRRREQLATRLSERAMAADLQLVDQESST</sequence>
<keyword evidence="2" id="KW-1185">Reference proteome</keyword>
<evidence type="ECO:0008006" key="3">
    <source>
        <dbReference type="Google" id="ProtNLM"/>
    </source>
</evidence>
<dbReference type="SUPFAM" id="SSF46955">
    <property type="entry name" value="Putative DNA-binding domain"/>
    <property type="match status" value="1"/>
</dbReference>
<evidence type="ECO:0000313" key="2">
    <source>
        <dbReference type="Proteomes" id="UP000317243"/>
    </source>
</evidence>
<dbReference type="RefSeq" id="WP_146511366.1">
    <property type="nucleotide sequence ID" value="NZ_SIHI01000019.1"/>
</dbReference>
<dbReference type="EMBL" id="SIHI01000019">
    <property type="protein sequence ID" value="TWT49031.1"/>
    <property type="molecule type" value="Genomic_DNA"/>
</dbReference>